<accession>H2Z0S5</accession>
<keyword evidence="3" id="KW-1185">Reference proteome</keyword>
<dbReference type="Ensembl" id="ENSCSAVT00000011318.1">
    <property type="protein sequence ID" value="ENSCSAVP00000011187.1"/>
    <property type="gene ID" value="ENSCSAVG00000006542.1"/>
</dbReference>
<proteinExistence type="predicted"/>
<dbReference type="Proteomes" id="UP000007875">
    <property type="component" value="Unassembled WGS sequence"/>
</dbReference>
<reference evidence="2" key="2">
    <citation type="submission" date="2025-08" db="UniProtKB">
        <authorList>
            <consortium name="Ensembl"/>
        </authorList>
    </citation>
    <scope>IDENTIFICATION</scope>
</reference>
<evidence type="ECO:0000313" key="3">
    <source>
        <dbReference type="Proteomes" id="UP000007875"/>
    </source>
</evidence>
<evidence type="ECO:0000313" key="2">
    <source>
        <dbReference type="Ensembl" id="ENSCSAVP00000011187.1"/>
    </source>
</evidence>
<dbReference type="HOGENOM" id="CLU_2694102_0_0_1"/>
<sequence length="74" mass="8840">PREQLQRTRWDRQYLNYLLRLWESDISFSSDCKKVLEPIDDGMRHRRHSWVPDSETHSSDVSDATDESSTNVIF</sequence>
<dbReference type="AlphaFoldDB" id="H2Z0S5"/>
<dbReference type="InParanoid" id="H2Z0S5"/>
<feature type="region of interest" description="Disordered" evidence="1">
    <location>
        <begin position="46"/>
        <end position="74"/>
    </location>
</feature>
<protein>
    <submittedName>
        <fullName evidence="2">Uncharacterized protein</fullName>
    </submittedName>
</protein>
<name>H2Z0S5_CIOSA</name>
<evidence type="ECO:0000256" key="1">
    <source>
        <dbReference type="SAM" id="MobiDB-lite"/>
    </source>
</evidence>
<feature type="compositionally biased region" description="Polar residues" evidence="1">
    <location>
        <begin position="61"/>
        <end position="74"/>
    </location>
</feature>
<organism evidence="2 3">
    <name type="scientific">Ciona savignyi</name>
    <name type="common">Pacific transparent sea squirt</name>
    <dbReference type="NCBI Taxonomy" id="51511"/>
    <lineage>
        <taxon>Eukaryota</taxon>
        <taxon>Metazoa</taxon>
        <taxon>Chordata</taxon>
        <taxon>Tunicata</taxon>
        <taxon>Ascidiacea</taxon>
        <taxon>Phlebobranchia</taxon>
        <taxon>Cionidae</taxon>
        <taxon>Ciona</taxon>
    </lineage>
</organism>
<reference evidence="3" key="1">
    <citation type="submission" date="2003-08" db="EMBL/GenBank/DDBJ databases">
        <authorList>
            <person name="Birren B."/>
            <person name="Nusbaum C."/>
            <person name="Abebe A."/>
            <person name="Abouelleil A."/>
            <person name="Adekoya E."/>
            <person name="Ait-zahra M."/>
            <person name="Allen N."/>
            <person name="Allen T."/>
            <person name="An P."/>
            <person name="Anderson M."/>
            <person name="Anderson S."/>
            <person name="Arachchi H."/>
            <person name="Armbruster J."/>
            <person name="Bachantsang P."/>
            <person name="Baldwin J."/>
            <person name="Barry A."/>
            <person name="Bayul T."/>
            <person name="Blitshsteyn B."/>
            <person name="Bloom T."/>
            <person name="Blye J."/>
            <person name="Boguslavskiy L."/>
            <person name="Borowsky M."/>
            <person name="Boukhgalter B."/>
            <person name="Brunache A."/>
            <person name="Butler J."/>
            <person name="Calixte N."/>
            <person name="Calvo S."/>
            <person name="Camarata J."/>
            <person name="Campo K."/>
            <person name="Chang J."/>
            <person name="Cheshatsang Y."/>
            <person name="Citroen M."/>
            <person name="Collymore A."/>
            <person name="Considine T."/>
            <person name="Cook A."/>
            <person name="Cooke P."/>
            <person name="Corum B."/>
            <person name="Cuomo C."/>
            <person name="David R."/>
            <person name="Dawoe T."/>
            <person name="Degray S."/>
            <person name="Dodge S."/>
            <person name="Dooley K."/>
            <person name="Dorje P."/>
            <person name="Dorjee K."/>
            <person name="Dorris L."/>
            <person name="Duffey N."/>
            <person name="Dupes A."/>
            <person name="Elkins T."/>
            <person name="Engels R."/>
            <person name="Erickson J."/>
            <person name="Farina A."/>
            <person name="Faro S."/>
            <person name="Ferreira P."/>
            <person name="Fischer H."/>
            <person name="Fitzgerald M."/>
            <person name="Foley K."/>
            <person name="Gage D."/>
            <person name="Galagan J."/>
            <person name="Gearin G."/>
            <person name="Gnerre S."/>
            <person name="Gnirke A."/>
            <person name="Goyette A."/>
            <person name="Graham J."/>
            <person name="Grandbois E."/>
            <person name="Gyaltsen K."/>
            <person name="Hafez N."/>
            <person name="Hagopian D."/>
            <person name="Hagos B."/>
            <person name="Hall J."/>
            <person name="Hatcher B."/>
            <person name="Heller A."/>
            <person name="Higgins H."/>
            <person name="Honan T."/>
            <person name="Horn A."/>
            <person name="Houde N."/>
            <person name="Hughes L."/>
            <person name="Hulme W."/>
            <person name="Husby E."/>
            <person name="Iliev I."/>
            <person name="Jaffe D."/>
            <person name="Jones C."/>
            <person name="Kamal M."/>
            <person name="Kamat A."/>
            <person name="Kamvysselis M."/>
            <person name="Karlsson E."/>
            <person name="Kells C."/>
            <person name="Kieu A."/>
            <person name="Kisner P."/>
            <person name="Kodira C."/>
            <person name="Kulbokas E."/>
            <person name="Labutti K."/>
            <person name="Lama D."/>
            <person name="Landers T."/>
            <person name="Leger J."/>
            <person name="Levine S."/>
            <person name="Lewis D."/>
            <person name="Lewis T."/>
            <person name="Lindblad-toh K."/>
            <person name="Liu X."/>
            <person name="Lokyitsang T."/>
            <person name="Lokyitsang Y."/>
            <person name="Lucien O."/>
            <person name="Lui A."/>
            <person name="Ma L.J."/>
            <person name="Mabbitt R."/>
            <person name="Macdonald J."/>
            <person name="Maclean C."/>
            <person name="Major J."/>
            <person name="Manning J."/>
            <person name="Marabella R."/>
            <person name="Maru K."/>
            <person name="Matthews C."/>
            <person name="Mauceli E."/>
            <person name="Mccarthy M."/>
            <person name="Mcdonough S."/>
            <person name="Mcghee T."/>
            <person name="Meldrim J."/>
            <person name="Meneus L."/>
            <person name="Mesirov J."/>
            <person name="Mihalev A."/>
            <person name="Mihova T."/>
            <person name="Mikkelsen T."/>
            <person name="Mlenga V."/>
            <person name="Moru K."/>
            <person name="Mozes J."/>
            <person name="Mulrain L."/>
            <person name="Munson G."/>
            <person name="Naylor J."/>
            <person name="Newes C."/>
            <person name="Nguyen C."/>
            <person name="Nguyen N."/>
            <person name="Nguyen T."/>
            <person name="Nicol R."/>
            <person name="Nielsen C."/>
            <person name="Nizzari M."/>
            <person name="Norbu C."/>
            <person name="Norbu N."/>
            <person name="O'donnell P."/>
            <person name="Okoawo O."/>
            <person name="O'leary S."/>
            <person name="Omotosho B."/>
            <person name="O'neill K."/>
            <person name="Osman S."/>
            <person name="Parker S."/>
            <person name="Perrin D."/>
            <person name="Phunkhang P."/>
            <person name="Piqani B."/>
            <person name="Purcell S."/>
            <person name="Rachupka T."/>
            <person name="Ramasamy U."/>
            <person name="Rameau R."/>
            <person name="Ray V."/>
            <person name="Raymond C."/>
            <person name="Retta R."/>
            <person name="Richardson S."/>
            <person name="Rise C."/>
            <person name="Rodriguez J."/>
            <person name="Rogers J."/>
            <person name="Rogov P."/>
            <person name="Rutman M."/>
            <person name="Schupbach R."/>
            <person name="Seaman C."/>
            <person name="Settipalli S."/>
            <person name="Sharpe T."/>
            <person name="Sheridan J."/>
            <person name="Sherpa N."/>
            <person name="Shi J."/>
            <person name="Smirnov S."/>
            <person name="Smith C."/>
            <person name="Sougnez C."/>
            <person name="Spencer B."/>
            <person name="Stalker J."/>
            <person name="Stange-thomann N."/>
            <person name="Stavropoulos S."/>
            <person name="Stetson K."/>
            <person name="Stone C."/>
            <person name="Stone S."/>
            <person name="Stubbs M."/>
            <person name="Talamas J."/>
            <person name="Tchuinga P."/>
            <person name="Tenzing P."/>
            <person name="Tesfaye S."/>
            <person name="Theodore J."/>
            <person name="Thoulutsang Y."/>
            <person name="Topham K."/>
            <person name="Towey S."/>
            <person name="Tsamla T."/>
            <person name="Tsomo N."/>
            <person name="Vallee D."/>
            <person name="Vassiliev H."/>
            <person name="Venkataraman V."/>
            <person name="Vinson J."/>
            <person name="Vo A."/>
            <person name="Wade C."/>
            <person name="Wang S."/>
            <person name="Wangchuk T."/>
            <person name="Wangdi T."/>
            <person name="Whittaker C."/>
            <person name="Wilkinson J."/>
            <person name="Wu Y."/>
            <person name="Wyman D."/>
            <person name="Yadav S."/>
            <person name="Yang S."/>
            <person name="Yang X."/>
            <person name="Yeager S."/>
            <person name="Yee E."/>
            <person name="Young G."/>
            <person name="Zainoun J."/>
            <person name="Zembeck L."/>
            <person name="Zimmer A."/>
            <person name="Zody M."/>
            <person name="Lander E."/>
        </authorList>
    </citation>
    <scope>NUCLEOTIDE SEQUENCE [LARGE SCALE GENOMIC DNA]</scope>
</reference>
<reference evidence="2" key="3">
    <citation type="submission" date="2025-09" db="UniProtKB">
        <authorList>
            <consortium name="Ensembl"/>
        </authorList>
    </citation>
    <scope>IDENTIFICATION</scope>
</reference>